<gene>
    <name evidence="2" type="ORF">PECUL_23A045980</name>
</gene>
<dbReference type="Gene3D" id="3.30.70.1820">
    <property type="entry name" value="L1 transposable element, RRM domain"/>
    <property type="match status" value="1"/>
</dbReference>
<accession>A0AAD1T9S2</accession>
<dbReference type="Proteomes" id="UP001295444">
    <property type="component" value="Chromosome 11"/>
</dbReference>
<feature type="region of interest" description="Disordered" evidence="1">
    <location>
        <begin position="1"/>
        <end position="36"/>
    </location>
</feature>
<keyword evidence="3" id="KW-1185">Reference proteome</keyword>
<evidence type="ECO:0000313" key="2">
    <source>
        <dbReference type="EMBL" id="CAH2322195.1"/>
    </source>
</evidence>
<feature type="non-terminal residue" evidence="2">
    <location>
        <position position="1"/>
    </location>
</feature>
<sequence>RESDPESEAPARASNETPDSDTVSSPLSFLPPKPDPTSLADIGAELRTITAMMVTNTDLQTLSTNLHEAIRAEVSVLKIEVMAQEARICTLGGTLQNIEIDTRADTTAISRQGDMLLTIVRQVNDFDNRTRRVNIRVRGVPEAQDGEDAEEVLSSLFRHILRNEASNNFQFDQAHRATRLRMQDGPPRDLLFYLLQLKDRIMLKACSRSHWAFRGADVKRSIPYHLRSKEGFKADHNGPVGVECLL</sequence>
<organism evidence="2 3">
    <name type="scientific">Pelobates cultripes</name>
    <name type="common">Western spadefoot toad</name>
    <dbReference type="NCBI Taxonomy" id="61616"/>
    <lineage>
        <taxon>Eukaryota</taxon>
        <taxon>Metazoa</taxon>
        <taxon>Chordata</taxon>
        <taxon>Craniata</taxon>
        <taxon>Vertebrata</taxon>
        <taxon>Euteleostomi</taxon>
        <taxon>Amphibia</taxon>
        <taxon>Batrachia</taxon>
        <taxon>Anura</taxon>
        <taxon>Pelobatoidea</taxon>
        <taxon>Pelobatidae</taxon>
        <taxon>Pelobates</taxon>
    </lineage>
</organism>
<dbReference type="EMBL" id="OW240922">
    <property type="protein sequence ID" value="CAH2322195.1"/>
    <property type="molecule type" value="Genomic_DNA"/>
</dbReference>
<dbReference type="AlphaFoldDB" id="A0AAD1T9S2"/>
<evidence type="ECO:0000313" key="3">
    <source>
        <dbReference type="Proteomes" id="UP001295444"/>
    </source>
</evidence>
<name>A0AAD1T9S2_PELCU</name>
<feature type="compositionally biased region" description="Polar residues" evidence="1">
    <location>
        <begin position="14"/>
        <end position="27"/>
    </location>
</feature>
<evidence type="ECO:0000256" key="1">
    <source>
        <dbReference type="SAM" id="MobiDB-lite"/>
    </source>
</evidence>
<reference evidence="2" key="1">
    <citation type="submission" date="2022-03" db="EMBL/GenBank/DDBJ databases">
        <authorList>
            <person name="Alioto T."/>
            <person name="Alioto T."/>
            <person name="Gomez Garrido J."/>
        </authorList>
    </citation>
    <scope>NUCLEOTIDE SEQUENCE</scope>
</reference>
<proteinExistence type="predicted"/>
<protein>
    <submittedName>
        <fullName evidence="2">Uncharacterized protein</fullName>
    </submittedName>
</protein>